<comment type="caution">
    <text evidence="2">The sequence shown here is derived from an EMBL/GenBank/DDBJ whole genome shotgun (WGS) entry which is preliminary data.</text>
</comment>
<accession>A0ABP7HAN5</accession>
<proteinExistence type="predicted"/>
<feature type="domain" description="Bacterial bifunctional deaminase-reductase C-terminal" evidence="1">
    <location>
        <begin position="2"/>
        <end position="172"/>
    </location>
</feature>
<dbReference type="PANTHER" id="PTHR38011">
    <property type="entry name" value="DIHYDROFOLATE REDUCTASE FAMILY PROTEIN (AFU_ORTHOLOGUE AFUA_8G06820)"/>
    <property type="match status" value="1"/>
</dbReference>
<evidence type="ECO:0000259" key="1">
    <source>
        <dbReference type="Pfam" id="PF01872"/>
    </source>
</evidence>
<dbReference type="InterPro" id="IPR024072">
    <property type="entry name" value="DHFR-like_dom_sf"/>
</dbReference>
<dbReference type="Gene3D" id="3.40.430.10">
    <property type="entry name" value="Dihydrofolate Reductase, subunit A"/>
    <property type="match status" value="1"/>
</dbReference>
<dbReference type="InterPro" id="IPR050765">
    <property type="entry name" value="Riboflavin_Biosynth_HTPR"/>
</dbReference>
<dbReference type="InterPro" id="IPR002734">
    <property type="entry name" value="RibDG_C"/>
</dbReference>
<dbReference type="Proteomes" id="UP001500888">
    <property type="component" value="Unassembled WGS sequence"/>
</dbReference>
<name>A0ABP7HAN5_9ACTN</name>
<dbReference type="Pfam" id="PF01872">
    <property type="entry name" value="RibD_C"/>
    <property type="match status" value="1"/>
</dbReference>
<protein>
    <submittedName>
        <fullName evidence="2">Dihydrofolate reductase family protein</fullName>
    </submittedName>
</protein>
<sequence length="181" mass="20062">MRKVILAMQMSLDGFVAGPNGELDWMWHAFNDELKTSIIESIRQTDTQLLGRVAYQEQAAHWPTSTDEIAPLVNNATKVVFSRTLDSVMWANSRLATSDIATEIAQLRQQPGKDITLVGGARLAQTASRLRLIDEYNLVVHPVVLGAGLPLFADMAAPMPLKLVKKEAFGTGAMRLLYRRE</sequence>
<dbReference type="EMBL" id="BAAAZR010000001">
    <property type="protein sequence ID" value="GAA3788349.1"/>
    <property type="molecule type" value="Genomic_DNA"/>
</dbReference>
<gene>
    <name evidence="2" type="ORF">GCM10022226_03710</name>
</gene>
<dbReference type="RefSeq" id="WP_344933344.1">
    <property type="nucleotide sequence ID" value="NZ_BAAAZR010000001.1"/>
</dbReference>
<organism evidence="2 3">
    <name type="scientific">Sphaerisporangium flaviroseum</name>
    <dbReference type="NCBI Taxonomy" id="509199"/>
    <lineage>
        <taxon>Bacteria</taxon>
        <taxon>Bacillati</taxon>
        <taxon>Actinomycetota</taxon>
        <taxon>Actinomycetes</taxon>
        <taxon>Streptosporangiales</taxon>
        <taxon>Streptosporangiaceae</taxon>
        <taxon>Sphaerisporangium</taxon>
    </lineage>
</organism>
<evidence type="ECO:0000313" key="2">
    <source>
        <dbReference type="EMBL" id="GAA3788349.1"/>
    </source>
</evidence>
<evidence type="ECO:0000313" key="3">
    <source>
        <dbReference type="Proteomes" id="UP001500888"/>
    </source>
</evidence>
<dbReference type="PANTHER" id="PTHR38011:SF11">
    <property type="entry name" value="2,5-DIAMINO-6-RIBOSYLAMINO-4(3H)-PYRIMIDINONE 5'-PHOSPHATE REDUCTASE"/>
    <property type="match status" value="1"/>
</dbReference>
<keyword evidence="3" id="KW-1185">Reference proteome</keyword>
<reference evidence="3" key="1">
    <citation type="journal article" date="2019" name="Int. J. Syst. Evol. Microbiol.">
        <title>The Global Catalogue of Microorganisms (GCM) 10K type strain sequencing project: providing services to taxonomists for standard genome sequencing and annotation.</title>
        <authorList>
            <consortium name="The Broad Institute Genomics Platform"/>
            <consortium name="The Broad Institute Genome Sequencing Center for Infectious Disease"/>
            <person name="Wu L."/>
            <person name="Ma J."/>
        </authorList>
    </citation>
    <scope>NUCLEOTIDE SEQUENCE [LARGE SCALE GENOMIC DNA]</scope>
    <source>
        <strain evidence="3">JCM 16908</strain>
    </source>
</reference>
<dbReference type="SUPFAM" id="SSF53597">
    <property type="entry name" value="Dihydrofolate reductase-like"/>
    <property type="match status" value="1"/>
</dbReference>